<dbReference type="EMBL" id="FJOG01000003">
    <property type="protein sequence ID" value="CZR52823.1"/>
    <property type="molecule type" value="Genomic_DNA"/>
</dbReference>
<keyword evidence="1" id="KW-0175">Coiled coil</keyword>
<evidence type="ECO:0000313" key="2">
    <source>
        <dbReference type="EMBL" id="CZR52823.1"/>
    </source>
</evidence>
<proteinExistence type="predicted"/>
<dbReference type="Proteomes" id="UP000184330">
    <property type="component" value="Unassembled WGS sequence"/>
</dbReference>
<evidence type="ECO:0000313" key="3">
    <source>
        <dbReference type="Proteomes" id="UP000184330"/>
    </source>
</evidence>
<dbReference type="STRING" id="576137.A0A1L7WJ66"/>
<evidence type="ECO:0008006" key="4">
    <source>
        <dbReference type="Google" id="ProtNLM"/>
    </source>
</evidence>
<evidence type="ECO:0000256" key="1">
    <source>
        <dbReference type="SAM" id="Coils"/>
    </source>
</evidence>
<dbReference type="PANTHER" id="PTHR39596">
    <property type="match status" value="1"/>
</dbReference>
<feature type="coiled-coil region" evidence="1">
    <location>
        <begin position="198"/>
        <end position="225"/>
    </location>
</feature>
<dbReference type="PANTHER" id="PTHR39596:SF4">
    <property type="entry name" value="HET DOMAIN PROTEIN (AFU_ORTHOLOGUE AFUA_3G03140)-RELATED"/>
    <property type="match status" value="1"/>
</dbReference>
<sequence length="888" mass="101752">MIDFIIRVFRESDHAPFGDPSSYVNNFWFEMEGMLPIEIQDKERTFRPGELMEEGDTIFCDKTYKRRTARHCMDLFEAVKSAVDDAFPALDFVFSNLVGFKLKLDLDEEVVTKRVYDLLARMPELPLSLAKIEPGFCSSDEWNNLSVIKHPSTNTIRLALAIAADGFWGPELPLRPKNSSQLDQLVPTDKNDWDSFSFQDYIAGISQLLEEVTQLQEESVVASDRHHWFIVKSFLWNSFQRGTLLLLWYVRALSLETMCPDSQKSRFILDRQLKWGYTWQASLHLPRIKVAALKTIEQIFEDLDAPLKSKYMCNWAYKSIRETHLTTAIDMQLFHHRFNNLFGNQRGRCLPRGESCCGKSPLACRRFVGANIKNLDQSAHNLSCTGRCRKLYWDEASYRRVTGARAVCLQETDESFLRYRETSEKTLAVSHVWSHGQGGRPERVLNNTKPGGFNSCLHQRYAKIAREFGCNSYWMDTPCIPEDHQLRKESIAKINTVFTESCITLICDRDIMLIDVSKLQSLPETQWSRSPAIIEICESIIATLLVCDWNIRSWTFLESMRGRQHIYILFTNDAVLRLKTIIDLVCNHGRIEIAVLFLASQHMLPSIKHEQKFLYPFGAFEEQASLGYIGKESAAALLSRRHASRPGDDIVIWSLLTSDKPYYDAETWWKASGNSFLGRPTRMGFLISSVPRIRNVEGLSWAPRQPGIHLLPSELRKTIYQPQEDQRTVRAFIMGKDLKGVWGVHKFSVIPQAASEKTASLLRRKFLTTRKASRTKFVLLTAKASKKQGFRHVSTLILNHLIPGGLAQHRDLRVYLAGFGYMQGILVQPLESRGSNVKETASKFRGCDGYLFGVCGSHDGEKWQWVGVFEWELGETLPEFNVEEVCIS</sequence>
<dbReference type="AlphaFoldDB" id="A0A1L7WJ66"/>
<organism evidence="2 3">
    <name type="scientific">Phialocephala subalpina</name>
    <dbReference type="NCBI Taxonomy" id="576137"/>
    <lineage>
        <taxon>Eukaryota</taxon>
        <taxon>Fungi</taxon>
        <taxon>Dikarya</taxon>
        <taxon>Ascomycota</taxon>
        <taxon>Pezizomycotina</taxon>
        <taxon>Leotiomycetes</taxon>
        <taxon>Helotiales</taxon>
        <taxon>Mollisiaceae</taxon>
        <taxon>Phialocephala</taxon>
        <taxon>Phialocephala fortinii species complex</taxon>
    </lineage>
</organism>
<keyword evidence="3" id="KW-1185">Reference proteome</keyword>
<reference evidence="2 3" key="1">
    <citation type="submission" date="2016-03" db="EMBL/GenBank/DDBJ databases">
        <authorList>
            <person name="Ploux O."/>
        </authorList>
    </citation>
    <scope>NUCLEOTIDE SEQUENCE [LARGE SCALE GENOMIC DNA]</scope>
    <source>
        <strain evidence="2 3">UAMH 11012</strain>
    </source>
</reference>
<accession>A0A1L7WJ66</accession>
<gene>
    <name evidence="2" type="ORF">PAC_02700</name>
</gene>
<name>A0A1L7WJ66_9HELO</name>
<dbReference type="OrthoDB" id="20872at2759"/>
<protein>
    <recommendedName>
        <fullName evidence="4">Heterokaryon incompatibility domain-containing protein</fullName>
    </recommendedName>
</protein>